<evidence type="ECO:0000256" key="6">
    <source>
        <dbReference type="ARBA" id="ARBA00047321"/>
    </source>
</evidence>
<gene>
    <name evidence="8" type="ORF">ESZ00_00225</name>
</gene>
<reference evidence="8 9" key="1">
    <citation type="journal article" date="2016" name="Int. J. Syst. Evol. Microbiol.">
        <title>Acidipila dinghuensis sp. nov., an acidobacterium isolated from forest soil.</title>
        <authorList>
            <person name="Jiang Y.W."/>
            <person name="Wang J."/>
            <person name="Chen M.H."/>
            <person name="Lv Y.Y."/>
            <person name="Qiu L.H."/>
        </authorList>
    </citation>
    <scope>NUCLEOTIDE SEQUENCE [LARGE SCALE GENOMIC DNA]</scope>
    <source>
        <strain evidence="8 9">DHOF10</strain>
    </source>
</reference>
<dbReference type="EMBL" id="SDMK01000001">
    <property type="protein sequence ID" value="RXS96430.1"/>
    <property type="molecule type" value="Genomic_DNA"/>
</dbReference>
<dbReference type="PANTHER" id="PTHR10742">
    <property type="entry name" value="FLAVIN MONOAMINE OXIDASE"/>
    <property type="match status" value="1"/>
</dbReference>
<dbReference type="OrthoDB" id="56323at2"/>
<comment type="pathway">
    <text evidence="1">Plant hormone metabolism; auxin biosynthesis.</text>
</comment>
<dbReference type="Gene3D" id="3.50.50.60">
    <property type="entry name" value="FAD/NAD(P)-binding domain"/>
    <property type="match status" value="1"/>
</dbReference>
<keyword evidence="9" id="KW-1185">Reference proteome</keyword>
<dbReference type="GO" id="GO:0009851">
    <property type="term" value="P:auxin biosynthetic process"/>
    <property type="evidence" value="ECO:0007669"/>
    <property type="project" value="UniProtKB-KW"/>
</dbReference>
<evidence type="ECO:0000256" key="1">
    <source>
        <dbReference type="ARBA" id="ARBA00004814"/>
    </source>
</evidence>
<dbReference type="Pfam" id="PF01593">
    <property type="entry name" value="Amino_oxidase"/>
    <property type="match status" value="2"/>
</dbReference>
<evidence type="ECO:0000259" key="7">
    <source>
        <dbReference type="Pfam" id="PF01593"/>
    </source>
</evidence>
<evidence type="ECO:0000256" key="4">
    <source>
        <dbReference type="ARBA" id="ARBA00017871"/>
    </source>
</evidence>
<sequence length="432" mass="46878">MAAARRRFAIRNLKDKQAMRVVETEIVVVGAGMAGLAAARRLAEAGHHVVLVEARERVGGRLLTVRPAAAGLPVELGAEFVHGKPAELMALIEEAGLTLFEREGEFLSHDGAQFTDGGLGAQFEVLGALPEEGDRSFDAFLAGADLPEKVAAQARQYVEGFNAADASRIGTASLRRQQEAEEEIEGDRLFRVREGYDRLAEFVRERFEAAGGELRLSSPVEEIAWERGAVQLRLKGGEELRAQKAVLTLPLGVLQAGTVRFVPEVMTEPVAAMAMGAAARLTLVFGKRFWDAEMSFLLTEERPLRVWWTAFPDESPCLTGWVGGPRTLEVPVDDMTLAMVALESLGRVFQREDLEGLLVSAHRHDWLGDPWSRGAYSYAPAGALGASAAMAEPVEATLYFAGEHTDTTGHWGTVHGALRSGLRAAEQILRGE</sequence>
<evidence type="ECO:0000256" key="5">
    <source>
        <dbReference type="ARBA" id="ARBA00023070"/>
    </source>
</evidence>
<evidence type="ECO:0000313" key="8">
    <source>
        <dbReference type="EMBL" id="RXS96430.1"/>
    </source>
</evidence>
<dbReference type="PRINTS" id="PR00420">
    <property type="entry name" value="RNGMNOXGNASE"/>
</dbReference>
<dbReference type="AlphaFoldDB" id="A0A4Q1SGZ0"/>
<name>A0A4Q1SGZ0_9BACT</name>
<evidence type="ECO:0000313" key="9">
    <source>
        <dbReference type="Proteomes" id="UP000290253"/>
    </source>
</evidence>
<keyword evidence="5" id="KW-0073">Auxin biosynthesis</keyword>
<dbReference type="InterPro" id="IPR036188">
    <property type="entry name" value="FAD/NAD-bd_sf"/>
</dbReference>
<dbReference type="SUPFAM" id="SSF54373">
    <property type="entry name" value="FAD-linked reductases, C-terminal domain"/>
    <property type="match status" value="1"/>
</dbReference>
<dbReference type="EC" id="1.13.12.3" evidence="3"/>
<dbReference type="Proteomes" id="UP000290253">
    <property type="component" value="Unassembled WGS sequence"/>
</dbReference>
<organism evidence="8 9">
    <name type="scientific">Silvibacterium dinghuense</name>
    <dbReference type="NCBI Taxonomy" id="1560006"/>
    <lineage>
        <taxon>Bacteria</taxon>
        <taxon>Pseudomonadati</taxon>
        <taxon>Acidobacteriota</taxon>
        <taxon>Terriglobia</taxon>
        <taxon>Terriglobales</taxon>
        <taxon>Acidobacteriaceae</taxon>
        <taxon>Silvibacterium</taxon>
    </lineage>
</organism>
<feature type="domain" description="Amine oxidase" evidence="7">
    <location>
        <begin position="33"/>
        <end position="151"/>
    </location>
</feature>
<dbReference type="InterPro" id="IPR002937">
    <property type="entry name" value="Amino_oxidase"/>
</dbReference>
<feature type="domain" description="Amine oxidase" evidence="7">
    <location>
        <begin position="155"/>
        <end position="429"/>
    </location>
</feature>
<comment type="caution">
    <text evidence="8">The sequence shown here is derived from an EMBL/GenBank/DDBJ whole genome shotgun (WGS) entry which is preliminary data.</text>
</comment>
<evidence type="ECO:0000256" key="2">
    <source>
        <dbReference type="ARBA" id="ARBA00005833"/>
    </source>
</evidence>
<dbReference type="PANTHER" id="PTHR10742:SF410">
    <property type="entry name" value="LYSINE-SPECIFIC HISTONE DEMETHYLASE 2"/>
    <property type="match status" value="1"/>
</dbReference>
<dbReference type="InterPro" id="IPR050281">
    <property type="entry name" value="Flavin_monoamine_oxidase"/>
</dbReference>
<dbReference type="GO" id="GO:0050361">
    <property type="term" value="F:tryptophan 2-monooxygenase activity"/>
    <property type="evidence" value="ECO:0007669"/>
    <property type="project" value="UniProtKB-EC"/>
</dbReference>
<proteinExistence type="inferred from homology"/>
<comment type="similarity">
    <text evidence="2">Belongs to the tryptophan 2-monooxygenase family.</text>
</comment>
<comment type="catalytic activity">
    <reaction evidence="6">
        <text>L-tryptophan + O2 = indole-3-acetamide + CO2 + H2O</text>
        <dbReference type="Rhea" id="RHEA:16165"/>
        <dbReference type="ChEBI" id="CHEBI:15377"/>
        <dbReference type="ChEBI" id="CHEBI:15379"/>
        <dbReference type="ChEBI" id="CHEBI:16031"/>
        <dbReference type="ChEBI" id="CHEBI:16526"/>
        <dbReference type="ChEBI" id="CHEBI:57912"/>
        <dbReference type="EC" id="1.13.12.3"/>
    </reaction>
</comment>
<accession>A0A4Q1SGZ0</accession>
<evidence type="ECO:0000256" key="3">
    <source>
        <dbReference type="ARBA" id="ARBA00012535"/>
    </source>
</evidence>
<dbReference type="SUPFAM" id="SSF51905">
    <property type="entry name" value="FAD/NAD(P)-binding domain"/>
    <property type="match status" value="1"/>
</dbReference>
<protein>
    <recommendedName>
        <fullName evidence="4">Tryptophan 2-monooxygenase</fullName>
        <ecNumber evidence="3">1.13.12.3</ecNumber>
    </recommendedName>
</protein>